<comment type="similarity">
    <text evidence="2">Belongs to the AB hydrolase superfamily. Epoxide hydrolase family.</text>
</comment>
<dbReference type="PANTHER" id="PTHR43329">
    <property type="entry name" value="EPOXIDE HYDROLASE"/>
    <property type="match status" value="1"/>
</dbReference>
<keyword evidence="3" id="KW-0812">Transmembrane</keyword>
<evidence type="ECO:0000259" key="4">
    <source>
        <dbReference type="Pfam" id="PF00561"/>
    </source>
</evidence>
<evidence type="ECO:0000256" key="2">
    <source>
        <dbReference type="ARBA" id="ARBA00038334"/>
    </source>
</evidence>
<protein>
    <recommendedName>
        <fullName evidence="4">AB hydrolase-1 domain-containing protein</fullName>
    </recommendedName>
</protein>
<dbReference type="SUPFAM" id="SSF53474">
    <property type="entry name" value="alpha/beta-Hydrolases"/>
    <property type="match status" value="1"/>
</dbReference>
<dbReference type="Pfam" id="PF00561">
    <property type="entry name" value="Abhydrolase_1"/>
    <property type="match status" value="1"/>
</dbReference>
<feature type="domain" description="AB hydrolase-1" evidence="4">
    <location>
        <begin position="81"/>
        <end position="327"/>
    </location>
</feature>
<evidence type="ECO:0000256" key="3">
    <source>
        <dbReference type="SAM" id="Phobius"/>
    </source>
</evidence>
<dbReference type="InterPro" id="IPR000073">
    <property type="entry name" value="AB_hydrolase_1"/>
</dbReference>
<name>A0AA39IPP8_9BILA</name>
<dbReference type="AlphaFoldDB" id="A0AA39IPP8"/>
<proteinExistence type="inferred from homology"/>
<evidence type="ECO:0000313" key="6">
    <source>
        <dbReference type="Proteomes" id="UP001175271"/>
    </source>
</evidence>
<comment type="caution">
    <text evidence="5">The sequence shown here is derived from an EMBL/GenBank/DDBJ whole genome shotgun (WGS) entry which is preliminary data.</text>
</comment>
<dbReference type="GO" id="GO:0004301">
    <property type="term" value="F:epoxide hydrolase activity"/>
    <property type="evidence" value="ECO:0007669"/>
    <property type="project" value="UniProtKB-ARBA"/>
</dbReference>
<dbReference type="Gene3D" id="3.40.50.1820">
    <property type="entry name" value="alpha/beta hydrolase"/>
    <property type="match status" value="1"/>
</dbReference>
<dbReference type="InterPro" id="IPR029058">
    <property type="entry name" value="AB_hydrolase_fold"/>
</dbReference>
<dbReference type="InterPro" id="IPR000639">
    <property type="entry name" value="Epox_hydrolase-like"/>
</dbReference>
<dbReference type="PRINTS" id="PR00111">
    <property type="entry name" value="ABHYDROLASE"/>
</dbReference>
<dbReference type="EMBL" id="JAUCMV010000001">
    <property type="protein sequence ID" value="KAK0428181.1"/>
    <property type="molecule type" value="Genomic_DNA"/>
</dbReference>
<keyword evidence="3" id="KW-0472">Membrane</keyword>
<evidence type="ECO:0000256" key="1">
    <source>
        <dbReference type="ARBA" id="ARBA00022801"/>
    </source>
</evidence>
<reference evidence="5" key="1">
    <citation type="submission" date="2023-06" db="EMBL/GenBank/DDBJ databases">
        <title>Genomic analysis of the entomopathogenic nematode Steinernema hermaphroditum.</title>
        <authorList>
            <person name="Schwarz E.M."/>
            <person name="Heppert J.K."/>
            <person name="Baniya A."/>
            <person name="Schwartz H.T."/>
            <person name="Tan C.-H."/>
            <person name="Antoshechkin I."/>
            <person name="Sternberg P.W."/>
            <person name="Goodrich-Blair H."/>
            <person name="Dillman A.R."/>
        </authorList>
    </citation>
    <scope>NUCLEOTIDE SEQUENCE</scope>
    <source>
        <strain evidence="5">PS9179</strain>
        <tissue evidence="5">Whole animal</tissue>
    </source>
</reference>
<dbReference type="PRINTS" id="PR00412">
    <property type="entry name" value="EPOXHYDRLASE"/>
</dbReference>
<keyword evidence="3" id="KW-1133">Transmembrane helix</keyword>
<organism evidence="5 6">
    <name type="scientific">Steinernema hermaphroditum</name>
    <dbReference type="NCBI Taxonomy" id="289476"/>
    <lineage>
        <taxon>Eukaryota</taxon>
        <taxon>Metazoa</taxon>
        <taxon>Ecdysozoa</taxon>
        <taxon>Nematoda</taxon>
        <taxon>Chromadorea</taxon>
        <taxon>Rhabditida</taxon>
        <taxon>Tylenchina</taxon>
        <taxon>Panagrolaimomorpha</taxon>
        <taxon>Strongyloidoidea</taxon>
        <taxon>Steinernematidae</taxon>
        <taxon>Steinernema</taxon>
    </lineage>
</organism>
<evidence type="ECO:0000313" key="5">
    <source>
        <dbReference type="EMBL" id="KAK0428181.1"/>
    </source>
</evidence>
<keyword evidence="6" id="KW-1185">Reference proteome</keyword>
<dbReference type="Proteomes" id="UP001175271">
    <property type="component" value="Unassembled WGS sequence"/>
</dbReference>
<sequence>MAEHPPLIVCFIRMIMMLMMSIFWTAVTATYMLIEYFKFGKVYLEKKEHQKPHCLEGWTHGFATLKDIKMHYVEMGELDKPLMVFVHGFPEFWYSWRHQLRHFQNDYHCIAIDLRGYGDTDKPEGIENYSIPKLIDDIRQLIDYLGQNEAVIVGHDWGAALAWSFAMHYPEYTKKLIVMNVPHPKAFAEVLKTPKQMLKSWYVFFFQCPHLPEIRLAARDMRFLAAMFRGKHGGLIHQDNFTDEDMEAWKYTFGQKDAFTPPINFYRSSFRRFRPPTYETNFMIKPPTLIIWGTADAFLEKKGAEMSVGMCEKATLKFIDNCSHWVQQDCPDEVNQHMEEFLKQ</sequence>
<keyword evidence="1" id="KW-0378">Hydrolase</keyword>
<feature type="transmembrane region" description="Helical" evidence="3">
    <location>
        <begin position="6"/>
        <end position="34"/>
    </location>
</feature>
<gene>
    <name evidence="5" type="ORF">QR680_010657</name>
</gene>
<accession>A0AA39IPP8</accession>